<dbReference type="InterPro" id="IPR036412">
    <property type="entry name" value="HAD-like_sf"/>
</dbReference>
<organism evidence="3 4">
    <name type="scientific">Botrimarina mediterranea</name>
    <dbReference type="NCBI Taxonomy" id="2528022"/>
    <lineage>
        <taxon>Bacteria</taxon>
        <taxon>Pseudomonadati</taxon>
        <taxon>Planctomycetota</taxon>
        <taxon>Planctomycetia</taxon>
        <taxon>Pirellulales</taxon>
        <taxon>Lacipirellulaceae</taxon>
        <taxon>Botrimarina</taxon>
    </lineage>
</organism>
<dbReference type="SUPFAM" id="SSF56784">
    <property type="entry name" value="HAD-like"/>
    <property type="match status" value="1"/>
</dbReference>
<dbReference type="RefSeq" id="WP_145110172.1">
    <property type="nucleotide sequence ID" value="NZ_CP036349.1"/>
</dbReference>
<proteinExistence type="predicted"/>
<protein>
    <submittedName>
        <fullName evidence="3">Uncharacterized protein</fullName>
    </submittedName>
</protein>
<dbReference type="KEGG" id="bmei:Spa11_15510"/>
<dbReference type="InterPro" id="IPR022565">
    <property type="entry name" value="DUF2608"/>
</dbReference>
<dbReference type="InterPro" id="IPR023214">
    <property type="entry name" value="HAD_sf"/>
</dbReference>
<evidence type="ECO:0000256" key="1">
    <source>
        <dbReference type="ARBA" id="ARBA00022729"/>
    </source>
</evidence>
<name>A0A518K6D5_9BACT</name>
<keyword evidence="4" id="KW-1185">Reference proteome</keyword>
<evidence type="ECO:0000256" key="2">
    <source>
        <dbReference type="SAM" id="SignalP"/>
    </source>
</evidence>
<dbReference type="Proteomes" id="UP000316426">
    <property type="component" value="Chromosome"/>
</dbReference>
<dbReference type="Pfam" id="PF11019">
    <property type="entry name" value="DUF2608"/>
    <property type="match status" value="1"/>
</dbReference>
<dbReference type="EMBL" id="CP036349">
    <property type="protein sequence ID" value="QDV73355.1"/>
    <property type="molecule type" value="Genomic_DNA"/>
</dbReference>
<gene>
    <name evidence="3" type="ORF">Spa11_15510</name>
</gene>
<dbReference type="Gene3D" id="3.40.50.1000">
    <property type="entry name" value="HAD superfamily/HAD-like"/>
    <property type="match status" value="1"/>
</dbReference>
<evidence type="ECO:0000313" key="4">
    <source>
        <dbReference type="Proteomes" id="UP000316426"/>
    </source>
</evidence>
<evidence type="ECO:0000313" key="3">
    <source>
        <dbReference type="EMBL" id="QDV73355.1"/>
    </source>
</evidence>
<accession>A0A518K6D5</accession>
<feature type="chain" id="PRO_5021927003" evidence="2">
    <location>
        <begin position="26"/>
        <end position="328"/>
    </location>
</feature>
<reference evidence="3 4" key="1">
    <citation type="submission" date="2019-02" db="EMBL/GenBank/DDBJ databases">
        <title>Deep-cultivation of Planctomycetes and their phenomic and genomic characterization uncovers novel biology.</title>
        <authorList>
            <person name="Wiegand S."/>
            <person name="Jogler M."/>
            <person name="Boedeker C."/>
            <person name="Pinto D."/>
            <person name="Vollmers J."/>
            <person name="Rivas-Marin E."/>
            <person name="Kohn T."/>
            <person name="Peeters S.H."/>
            <person name="Heuer A."/>
            <person name="Rast P."/>
            <person name="Oberbeckmann S."/>
            <person name="Bunk B."/>
            <person name="Jeske O."/>
            <person name="Meyerdierks A."/>
            <person name="Storesund J.E."/>
            <person name="Kallscheuer N."/>
            <person name="Luecker S."/>
            <person name="Lage O.M."/>
            <person name="Pohl T."/>
            <person name="Merkel B.J."/>
            <person name="Hornburger P."/>
            <person name="Mueller R.-W."/>
            <person name="Bruemmer F."/>
            <person name="Labrenz M."/>
            <person name="Spormann A.M."/>
            <person name="Op den Camp H."/>
            <person name="Overmann J."/>
            <person name="Amann R."/>
            <person name="Jetten M.S.M."/>
            <person name="Mascher T."/>
            <person name="Medema M.H."/>
            <person name="Devos D.P."/>
            <person name="Kaster A.-K."/>
            <person name="Ovreas L."/>
            <person name="Rohde M."/>
            <person name="Galperin M.Y."/>
            <person name="Jogler C."/>
        </authorList>
    </citation>
    <scope>NUCLEOTIDE SEQUENCE [LARGE SCALE GENOMIC DNA]</scope>
    <source>
        <strain evidence="3 4">Spa11</strain>
    </source>
</reference>
<feature type="signal peptide" evidence="2">
    <location>
        <begin position="1"/>
        <end position="25"/>
    </location>
</feature>
<keyword evidence="1 2" id="KW-0732">Signal</keyword>
<dbReference type="AlphaFoldDB" id="A0A518K6D5"/>
<sequence precursor="true">MPPFRRFAPLLTLLAAGWLSAVAGASEFRETERFADAVTAVDSYVAQYGAENVWLVVDIDNTLLAMQGDLGSDQWFEWQEYLVFNEPDSPELVAEDFDGLLDVQGLLFTLGKMRPPEADLPAMVKKTQDAGVATFVITSRGDAFRAATERELSAAGYDIAGHAPAMSKAPQGEFLPYELSCIENYGIRPSEAKLFGLKEARPISLEGGVMMTAGQHKGAMLLVALEFADHPPKAIVFVDDHARHVHRIYDAMSRHDIECTALQYKAEDKNVARFRYCDKREVTEKWRRLESALKEVFTLPGADAPVDEAVENPAHATADAAPERAASH</sequence>